<dbReference type="EMBL" id="FO082270">
    <property type="protein sequence ID" value="CCO66658.1"/>
    <property type="molecule type" value="Genomic_DNA"/>
</dbReference>
<keyword evidence="2" id="KW-0343">GTPase activation</keyword>
<dbReference type="InterPro" id="IPR027038">
    <property type="entry name" value="RanGap"/>
</dbReference>
<feature type="region of interest" description="Disordered" evidence="5">
    <location>
        <begin position="23"/>
        <end position="92"/>
    </location>
</feature>
<dbReference type="PANTHER" id="PTHR24113:SF12">
    <property type="entry name" value="RAN GTPASE-ACTIVATING PROTEIN 1"/>
    <property type="match status" value="1"/>
</dbReference>
<gene>
    <name evidence="6" type="ORF">Bathy09g03830</name>
</gene>
<evidence type="ECO:0000256" key="4">
    <source>
        <dbReference type="ARBA" id="ARBA00022737"/>
    </source>
</evidence>
<proteinExistence type="predicted"/>
<dbReference type="Pfam" id="PF13516">
    <property type="entry name" value="LRR_6"/>
    <property type="match status" value="5"/>
</dbReference>
<feature type="compositionally biased region" description="Basic and acidic residues" evidence="5">
    <location>
        <begin position="64"/>
        <end position="78"/>
    </location>
</feature>
<dbReference type="OrthoDB" id="496660at2759"/>
<dbReference type="GO" id="GO:0048471">
    <property type="term" value="C:perinuclear region of cytoplasm"/>
    <property type="evidence" value="ECO:0007669"/>
    <property type="project" value="TreeGrafter"/>
</dbReference>
<dbReference type="GO" id="GO:0005930">
    <property type="term" value="C:axoneme"/>
    <property type="evidence" value="ECO:0007669"/>
    <property type="project" value="UniProtKB-SubCell"/>
</dbReference>
<dbReference type="GO" id="GO:0031267">
    <property type="term" value="F:small GTPase binding"/>
    <property type="evidence" value="ECO:0007669"/>
    <property type="project" value="TreeGrafter"/>
</dbReference>
<dbReference type="Proteomes" id="UP000198341">
    <property type="component" value="Chromosome 9"/>
</dbReference>
<dbReference type="GO" id="GO:0005096">
    <property type="term" value="F:GTPase activator activity"/>
    <property type="evidence" value="ECO:0007669"/>
    <property type="project" value="UniProtKB-KW"/>
</dbReference>
<evidence type="ECO:0000256" key="3">
    <source>
        <dbReference type="ARBA" id="ARBA00022614"/>
    </source>
</evidence>
<evidence type="ECO:0000256" key="1">
    <source>
        <dbReference type="ARBA" id="ARBA00004430"/>
    </source>
</evidence>
<sequence length="748" mass="82795">MQPQAPQVNHHDVHEELVSRLARLTTTTVRGDDDDGDKGNEFYEEEATTATWCSTDSESDWSDAEQKESDIQSSRCDRPTLNAASGGHGRPWARTARRNKFFYERDERSERENEWKGKAFSSTNNASEEEFMFPYLDELDVDVAALICGKLDAKSLVAATLAKKKDDSDDANDELAKRAFRNVKVTPSIFSQGRSLLTIANVAKAWLRKLDVSKCKQENGGNTKAMLMEVAKKCGNLEEIVAVDLGENGKFKVNEIKALAMGFKLRRLTCNVSHLIEHVRKHHPDVNNFDESVRDLVWCLENNWRAFATTPAGKVSTRDFEKLSFTLACVGLKVHAACEKSLTEICPAAAKNGVSRFDASWSLRIGDGGIRAVARTIEGENGGSGWKSLRRLALRKSACTNNGAQSLGGALTRQGYKNPSAKYPIRLRWLDLASNDIADAGVTALMTASHHLSLTRLYLMSNRIGADGALSLASSVLHNDESTLKRLDLAHNGIGDEGCATLLSPGGSGASKSLKVLLLGFNSISSEGVKDAGDLLRLLRIEHLDLSCNTLKREGFKCIVENWKFDQGNLAKLKSLNFACNDIGGGRTVRDALSSLAAQIENGSELELLNLRGNDLDEVAAEGLADLLLVDECDNRGLEQLNVGYNKIYNAGAYEVFEALSENVTLFGLDLQRNEITDESAESLERAMTENTVCEECDVRSNMFSESTVKELNEMFQDRINARWQLEPPKKRTIQRETYYSRKEKEKR</sequence>
<dbReference type="GO" id="GO:0005634">
    <property type="term" value="C:nucleus"/>
    <property type="evidence" value="ECO:0007669"/>
    <property type="project" value="TreeGrafter"/>
</dbReference>
<dbReference type="SUPFAM" id="SSF52047">
    <property type="entry name" value="RNI-like"/>
    <property type="match status" value="1"/>
</dbReference>
<protein>
    <submittedName>
        <fullName evidence="6">Uncharacterized protein</fullName>
    </submittedName>
</protein>
<evidence type="ECO:0000313" key="6">
    <source>
        <dbReference type="EMBL" id="CCO66658.1"/>
    </source>
</evidence>
<comment type="subcellular location">
    <subcellularLocation>
        <location evidence="1">Cytoplasm</location>
        <location evidence="1">Cytoskeleton</location>
        <location evidence="1">Cilium axoneme</location>
    </subcellularLocation>
</comment>
<dbReference type="GO" id="GO:0005829">
    <property type="term" value="C:cytosol"/>
    <property type="evidence" value="ECO:0007669"/>
    <property type="project" value="TreeGrafter"/>
</dbReference>
<dbReference type="RefSeq" id="XP_007511098.1">
    <property type="nucleotide sequence ID" value="XM_007511036.1"/>
</dbReference>
<keyword evidence="7" id="KW-1185">Reference proteome</keyword>
<dbReference type="STRING" id="41875.K8F2V2"/>
<reference evidence="6 7" key="1">
    <citation type="submission" date="2011-10" db="EMBL/GenBank/DDBJ databases">
        <authorList>
            <person name="Genoscope - CEA"/>
        </authorList>
    </citation>
    <scope>NUCLEOTIDE SEQUENCE [LARGE SCALE GENOMIC DNA]</scope>
    <source>
        <strain evidence="6 7">RCC 1105</strain>
    </source>
</reference>
<keyword evidence="4" id="KW-0677">Repeat</keyword>
<dbReference type="GeneID" id="19013890"/>
<organism evidence="6 7">
    <name type="scientific">Bathycoccus prasinos</name>
    <dbReference type="NCBI Taxonomy" id="41875"/>
    <lineage>
        <taxon>Eukaryota</taxon>
        <taxon>Viridiplantae</taxon>
        <taxon>Chlorophyta</taxon>
        <taxon>Mamiellophyceae</taxon>
        <taxon>Mamiellales</taxon>
        <taxon>Bathycoccaceae</taxon>
        <taxon>Bathycoccus</taxon>
    </lineage>
</organism>
<dbReference type="GO" id="GO:0006913">
    <property type="term" value="P:nucleocytoplasmic transport"/>
    <property type="evidence" value="ECO:0007669"/>
    <property type="project" value="TreeGrafter"/>
</dbReference>
<evidence type="ECO:0000256" key="5">
    <source>
        <dbReference type="SAM" id="MobiDB-lite"/>
    </source>
</evidence>
<dbReference type="InterPro" id="IPR001611">
    <property type="entry name" value="Leu-rich_rpt"/>
</dbReference>
<dbReference type="PANTHER" id="PTHR24113">
    <property type="entry name" value="RAN GTPASE-ACTIVATING PROTEIN 1"/>
    <property type="match status" value="1"/>
</dbReference>
<keyword evidence="3" id="KW-0433">Leucine-rich repeat</keyword>
<name>K8F2V2_9CHLO</name>
<dbReference type="AlphaFoldDB" id="K8F2V2"/>
<dbReference type="eggNOG" id="KOG4308">
    <property type="taxonomic scope" value="Eukaryota"/>
</dbReference>
<evidence type="ECO:0000256" key="2">
    <source>
        <dbReference type="ARBA" id="ARBA00022468"/>
    </source>
</evidence>
<accession>K8F2V2</accession>
<evidence type="ECO:0000313" key="7">
    <source>
        <dbReference type="Proteomes" id="UP000198341"/>
    </source>
</evidence>
<dbReference type="SMART" id="SM00368">
    <property type="entry name" value="LRR_RI"/>
    <property type="match status" value="8"/>
</dbReference>
<feature type="compositionally biased region" description="Acidic residues" evidence="5">
    <location>
        <begin position="32"/>
        <end position="47"/>
    </location>
</feature>
<dbReference type="InterPro" id="IPR032675">
    <property type="entry name" value="LRR_dom_sf"/>
</dbReference>
<dbReference type="KEGG" id="bpg:Bathy09g03830"/>
<dbReference type="Gene3D" id="3.80.10.10">
    <property type="entry name" value="Ribonuclease Inhibitor"/>
    <property type="match status" value="1"/>
</dbReference>